<evidence type="ECO:0000256" key="7">
    <source>
        <dbReference type="PIRSR" id="PIRSR038001-1"/>
    </source>
</evidence>
<evidence type="ECO:0000259" key="10">
    <source>
        <dbReference type="PROSITE" id="PS50208"/>
    </source>
</evidence>
<dbReference type="InterPro" id="IPR002398">
    <property type="entry name" value="Pept_C14"/>
</dbReference>
<dbReference type="GO" id="GO:0004197">
    <property type="term" value="F:cysteine-type endopeptidase activity"/>
    <property type="evidence" value="ECO:0007669"/>
    <property type="project" value="InterPro"/>
</dbReference>
<dbReference type="InterPro" id="IPR015917">
    <property type="entry name" value="Pept_C14A"/>
</dbReference>
<keyword evidence="3" id="KW-0053">Apoptosis</keyword>
<dbReference type="CDD" id="cd00032">
    <property type="entry name" value="CASc"/>
    <property type="match status" value="1"/>
</dbReference>
<feature type="active site" evidence="7">
    <location>
        <position position="288"/>
    </location>
</feature>
<dbReference type="Gene3D" id="3.40.50.1460">
    <property type="match status" value="1"/>
</dbReference>
<evidence type="ECO:0000256" key="4">
    <source>
        <dbReference type="ARBA" id="ARBA00022801"/>
    </source>
</evidence>
<gene>
    <name evidence="11" type="ORF">SPHA_25830</name>
</gene>
<evidence type="ECO:0000256" key="8">
    <source>
        <dbReference type="RuleBase" id="RU003971"/>
    </source>
</evidence>
<evidence type="ECO:0000256" key="6">
    <source>
        <dbReference type="ARBA" id="ARBA00023145"/>
    </source>
</evidence>
<keyword evidence="12" id="KW-1185">Reference proteome</keyword>
<comment type="similarity">
    <text evidence="1 8">Belongs to the peptidase C14A family.</text>
</comment>
<accession>A0A812BUU6</accession>
<dbReference type="SMART" id="SM00115">
    <property type="entry name" value="CASc"/>
    <property type="match status" value="1"/>
</dbReference>
<evidence type="ECO:0000256" key="3">
    <source>
        <dbReference type="ARBA" id="ARBA00022703"/>
    </source>
</evidence>
<dbReference type="PIRSF" id="PIRSF038001">
    <property type="entry name" value="Caspase_ICE"/>
    <property type="match status" value="1"/>
</dbReference>
<dbReference type="Proteomes" id="UP000597762">
    <property type="component" value="Unassembled WGS sequence"/>
</dbReference>
<name>A0A812BUU6_ACAPH</name>
<dbReference type="PROSITE" id="PS50208">
    <property type="entry name" value="CASPASE_P20"/>
    <property type="match status" value="1"/>
</dbReference>
<evidence type="ECO:0000256" key="5">
    <source>
        <dbReference type="ARBA" id="ARBA00022807"/>
    </source>
</evidence>
<reference evidence="11" key="1">
    <citation type="submission" date="2021-01" db="EMBL/GenBank/DDBJ databases">
        <authorList>
            <person name="Li R."/>
            <person name="Bekaert M."/>
        </authorList>
    </citation>
    <scope>NUCLEOTIDE SEQUENCE</scope>
    <source>
        <strain evidence="11">Farmed</strain>
    </source>
</reference>
<dbReference type="InterPro" id="IPR011029">
    <property type="entry name" value="DEATH-like_dom_sf"/>
</dbReference>
<keyword evidence="6" id="KW-0865">Zymogen</keyword>
<dbReference type="PANTHER" id="PTHR47901:SF8">
    <property type="entry name" value="CASPASE-3"/>
    <property type="match status" value="1"/>
</dbReference>
<dbReference type="CDD" id="cd01671">
    <property type="entry name" value="CARD"/>
    <property type="match status" value="1"/>
</dbReference>
<feature type="domain" description="Caspase family p20" evidence="10">
    <location>
        <begin position="210"/>
        <end position="335"/>
    </location>
</feature>
<sequence length="467" mass="53594">MLFTKYHAGQLSTITLRTKATIENAGSVYTQIEKLLDFLTRGGPNAYYQFCEALKENNQEYIVIHLENKTADVELKLVHEEKDTDEFIQLVEVPNPQLPTKRYYSMSNLHPSNRNGIETRYVLKHFISVPENSSRQNLDFIPTKLSKRELIDTYNPGDISSSKKQRFMDDSNLQDDYNSHSKISEIIVTKVKRKFYFDHYKKAYVMNSIPRGQALIINISQIDGMKPRNGSDIDTLNLRALLQQLHFEVTVYDGEKMTAMNIDRKVYEFAHLEEHKSANAAVVCLLSHGDDGHIFGSDGQQLELNKIFTYFDNANCPSLQDKPKIFIIQACRGANVDHRTKMGDLTPPVDEADGPHTFSSASSLRWAPSKSDMIICYPTQQGYRAWRNREQGSWFIQAIVKVFMQYACCEDICAMMNRVNNMVSQMVSVCANENINGTMQMSEFESSLRKPYLFFFPGIGSKPWHQF</sequence>
<protein>
    <submittedName>
        <fullName evidence="11">CASP2</fullName>
        <ecNumber evidence="11">3.4.22.55</ecNumber>
    </submittedName>
</protein>
<dbReference type="InterPro" id="IPR011600">
    <property type="entry name" value="Pept_C14_caspase"/>
</dbReference>
<evidence type="ECO:0000313" key="11">
    <source>
        <dbReference type="EMBL" id="CAE1247748.1"/>
    </source>
</evidence>
<dbReference type="InterPro" id="IPR002138">
    <property type="entry name" value="Pept_C14_p10"/>
</dbReference>
<comment type="caution">
    <text evidence="11">The sequence shown here is derived from an EMBL/GenBank/DDBJ whole genome shotgun (WGS) entry which is preliminary data.</text>
</comment>
<keyword evidence="5" id="KW-0788">Thiol protease</keyword>
<evidence type="ECO:0000259" key="9">
    <source>
        <dbReference type="PROSITE" id="PS50207"/>
    </source>
</evidence>
<evidence type="ECO:0000313" key="12">
    <source>
        <dbReference type="Proteomes" id="UP000597762"/>
    </source>
</evidence>
<dbReference type="AlphaFoldDB" id="A0A812BUU6"/>
<dbReference type="OrthoDB" id="10004338at2759"/>
<dbReference type="PRINTS" id="PR00376">
    <property type="entry name" value="IL1BCENZYME"/>
</dbReference>
<dbReference type="Pfam" id="PF00656">
    <property type="entry name" value="Peptidase_C14"/>
    <property type="match status" value="1"/>
</dbReference>
<dbReference type="Gene3D" id="1.10.533.10">
    <property type="entry name" value="Death Domain, Fas"/>
    <property type="match status" value="1"/>
</dbReference>
<dbReference type="GO" id="GO:0006508">
    <property type="term" value="P:proteolysis"/>
    <property type="evidence" value="ECO:0007669"/>
    <property type="project" value="UniProtKB-KW"/>
</dbReference>
<dbReference type="EC" id="3.4.22.55" evidence="11"/>
<dbReference type="InterPro" id="IPR001309">
    <property type="entry name" value="Pept_C14_p20"/>
</dbReference>
<keyword evidence="2" id="KW-0645">Protease</keyword>
<dbReference type="PANTHER" id="PTHR47901">
    <property type="entry name" value="CASPASE RECRUITMENT DOMAIN-CONTAINING PROTEIN 18"/>
    <property type="match status" value="1"/>
</dbReference>
<dbReference type="PROSITE" id="PS50207">
    <property type="entry name" value="CASPASE_P10"/>
    <property type="match status" value="1"/>
</dbReference>
<proteinExistence type="inferred from homology"/>
<dbReference type="PROSITE" id="PS01122">
    <property type="entry name" value="CASPASE_CYS"/>
    <property type="match status" value="1"/>
</dbReference>
<dbReference type="GO" id="GO:0006915">
    <property type="term" value="P:apoptotic process"/>
    <property type="evidence" value="ECO:0007669"/>
    <property type="project" value="UniProtKB-KW"/>
</dbReference>
<feature type="active site" evidence="7">
    <location>
        <position position="331"/>
    </location>
</feature>
<dbReference type="EMBL" id="CAHIKZ030000981">
    <property type="protein sequence ID" value="CAE1247748.1"/>
    <property type="molecule type" value="Genomic_DNA"/>
</dbReference>
<keyword evidence="4 11" id="KW-0378">Hydrolase</keyword>
<organism evidence="11 12">
    <name type="scientific">Acanthosepion pharaonis</name>
    <name type="common">Pharaoh cuttlefish</name>
    <name type="synonym">Sepia pharaonis</name>
    <dbReference type="NCBI Taxonomy" id="158019"/>
    <lineage>
        <taxon>Eukaryota</taxon>
        <taxon>Metazoa</taxon>
        <taxon>Spiralia</taxon>
        <taxon>Lophotrochozoa</taxon>
        <taxon>Mollusca</taxon>
        <taxon>Cephalopoda</taxon>
        <taxon>Coleoidea</taxon>
        <taxon>Decapodiformes</taxon>
        <taxon>Sepiida</taxon>
        <taxon>Sepiina</taxon>
        <taxon>Sepiidae</taxon>
        <taxon>Acanthosepion</taxon>
    </lineage>
</organism>
<evidence type="ECO:0000256" key="2">
    <source>
        <dbReference type="ARBA" id="ARBA00022670"/>
    </source>
</evidence>
<dbReference type="SUPFAM" id="SSF52129">
    <property type="entry name" value="Caspase-like"/>
    <property type="match status" value="1"/>
</dbReference>
<feature type="domain" description="Caspase family p10" evidence="9">
    <location>
        <begin position="363"/>
        <end position="456"/>
    </location>
</feature>
<dbReference type="InterPro" id="IPR029030">
    <property type="entry name" value="Caspase-like_dom_sf"/>
</dbReference>
<dbReference type="InterPro" id="IPR033139">
    <property type="entry name" value="Caspase_cys_AS"/>
</dbReference>
<evidence type="ECO:0000256" key="1">
    <source>
        <dbReference type="ARBA" id="ARBA00010134"/>
    </source>
</evidence>
<dbReference type="SUPFAM" id="SSF47986">
    <property type="entry name" value="DEATH domain"/>
    <property type="match status" value="1"/>
</dbReference>